<dbReference type="RefSeq" id="WP_007923088.1">
    <property type="nucleotide sequence ID" value="NZ_ADVG01000005.1"/>
</dbReference>
<dbReference type="STRING" id="485913.Krac_1082"/>
<dbReference type="Proteomes" id="UP000004508">
    <property type="component" value="Unassembled WGS sequence"/>
</dbReference>
<dbReference type="Pfam" id="PF13370">
    <property type="entry name" value="Fer4_13"/>
    <property type="match status" value="1"/>
</dbReference>
<evidence type="ECO:0000313" key="1">
    <source>
        <dbReference type="EMBL" id="EFH80477.1"/>
    </source>
</evidence>
<evidence type="ECO:0000313" key="2">
    <source>
        <dbReference type="Proteomes" id="UP000004508"/>
    </source>
</evidence>
<dbReference type="Gene3D" id="3.30.70.20">
    <property type="match status" value="1"/>
</dbReference>
<dbReference type="EMBL" id="ADVG01000005">
    <property type="protein sequence ID" value="EFH80477.1"/>
    <property type="molecule type" value="Genomic_DNA"/>
</dbReference>
<evidence type="ECO:0008006" key="3">
    <source>
        <dbReference type="Google" id="ProtNLM"/>
    </source>
</evidence>
<gene>
    <name evidence="1" type="ORF">Krac_1082</name>
</gene>
<dbReference type="SUPFAM" id="SSF54862">
    <property type="entry name" value="4Fe-4S ferredoxins"/>
    <property type="match status" value="1"/>
</dbReference>
<dbReference type="InParanoid" id="D6U666"/>
<protein>
    <recommendedName>
        <fullName evidence="3">Ferredoxin</fullName>
    </recommendedName>
</protein>
<organism evidence="1 2">
    <name type="scientific">Ktedonobacter racemifer DSM 44963</name>
    <dbReference type="NCBI Taxonomy" id="485913"/>
    <lineage>
        <taxon>Bacteria</taxon>
        <taxon>Bacillati</taxon>
        <taxon>Chloroflexota</taxon>
        <taxon>Ktedonobacteria</taxon>
        <taxon>Ktedonobacterales</taxon>
        <taxon>Ktedonobacteraceae</taxon>
        <taxon>Ktedonobacter</taxon>
    </lineage>
</organism>
<comment type="caution">
    <text evidence="1">The sequence shown here is derived from an EMBL/GenBank/DDBJ whole genome shotgun (WGS) entry which is preliminary data.</text>
</comment>
<sequence length="92" mass="10213">MTHAHLPPPPAPSGPIQVVVDLNRCQAYAQCCFFAPSVFKLHGEEALWYDPAPDASQREQVLRAAAACPVQAIFVEWRDGSEPQIRKPVPYE</sequence>
<name>D6U666_KTERA</name>
<dbReference type="eggNOG" id="COG1141">
    <property type="taxonomic scope" value="Bacteria"/>
</dbReference>
<accession>D6U666</accession>
<dbReference type="AlphaFoldDB" id="D6U666"/>
<reference evidence="1 2" key="1">
    <citation type="journal article" date="2011" name="Stand. Genomic Sci.">
        <title>Non-contiguous finished genome sequence and contextual data of the filamentous soil bacterium Ktedonobacter racemifer type strain (SOSP1-21).</title>
        <authorList>
            <person name="Chang Y.J."/>
            <person name="Land M."/>
            <person name="Hauser L."/>
            <person name="Chertkov O."/>
            <person name="Del Rio T.G."/>
            <person name="Nolan M."/>
            <person name="Copeland A."/>
            <person name="Tice H."/>
            <person name="Cheng J.F."/>
            <person name="Lucas S."/>
            <person name="Han C."/>
            <person name="Goodwin L."/>
            <person name="Pitluck S."/>
            <person name="Ivanova N."/>
            <person name="Ovchinikova G."/>
            <person name="Pati A."/>
            <person name="Chen A."/>
            <person name="Palaniappan K."/>
            <person name="Mavromatis K."/>
            <person name="Liolios K."/>
            <person name="Brettin T."/>
            <person name="Fiebig A."/>
            <person name="Rohde M."/>
            <person name="Abt B."/>
            <person name="Goker M."/>
            <person name="Detter J.C."/>
            <person name="Woyke T."/>
            <person name="Bristow J."/>
            <person name="Eisen J.A."/>
            <person name="Markowitz V."/>
            <person name="Hugenholtz P."/>
            <person name="Kyrpides N.C."/>
            <person name="Klenk H.P."/>
            <person name="Lapidus A."/>
        </authorList>
    </citation>
    <scope>NUCLEOTIDE SEQUENCE [LARGE SCALE GENOMIC DNA]</scope>
    <source>
        <strain evidence="2">DSM 44963</strain>
    </source>
</reference>
<keyword evidence="2" id="KW-1185">Reference proteome</keyword>
<proteinExistence type="predicted"/>